<dbReference type="AlphaFoldDB" id="A0A7W8G9A6"/>
<dbReference type="GO" id="GO:0009306">
    <property type="term" value="P:protein secretion"/>
    <property type="evidence" value="ECO:0007669"/>
    <property type="project" value="InterPro"/>
</dbReference>
<dbReference type="PANTHER" id="PTHR30531:SF12">
    <property type="entry name" value="FLAGELLAR BIOSYNTHETIC PROTEIN FLHB"/>
    <property type="match status" value="1"/>
</dbReference>
<name>A0A7W8G9A6_9SPIR</name>
<dbReference type="InterPro" id="IPR006135">
    <property type="entry name" value="T3SS_substrate_exporter"/>
</dbReference>
<dbReference type="Proteomes" id="UP000518887">
    <property type="component" value="Unassembled WGS sequence"/>
</dbReference>
<reference evidence="2 3" key="1">
    <citation type="submission" date="2020-08" db="EMBL/GenBank/DDBJ databases">
        <title>Genomic Encyclopedia of Type Strains, Phase IV (KMG-IV): sequencing the most valuable type-strain genomes for metagenomic binning, comparative biology and taxonomic classification.</title>
        <authorList>
            <person name="Goeker M."/>
        </authorList>
    </citation>
    <scope>NUCLEOTIDE SEQUENCE [LARGE SCALE GENOMIC DNA]</scope>
    <source>
        <strain evidence="2 3">DSM 103462</strain>
    </source>
</reference>
<proteinExistence type="inferred from homology"/>
<organism evidence="2 3">
    <name type="scientific">Treponema ruminis</name>
    <dbReference type="NCBI Taxonomy" id="744515"/>
    <lineage>
        <taxon>Bacteria</taxon>
        <taxon>Pseudomonadati</taxon>
        <taxon>Spirochaetota</taxon>
        <taxon>Spirochaetia</taxon>
        <taxon>Spirochaetales</taxon>
        <taxon>Treponemataceae</taxon>
        <taxon>Treponema</taxon>
    </lineage>
</organism>
<evidence type="ECO:0000256" key="1">
    <source>
        <dbReference type="ARBA" id="ARBA00010690"/>
    </source>
</evidence>
<keyword evidence="3" id="KW-1185">Reference proteome</keyword>
<gene>
    <name evidence="2" type="ORF">HNP76_001612</name>
</gene>
<dbReference type="InterPro" id="IPR029025">
    <property type="entry name" value="T3SS_substrate_exporter_C"/>
</dbReference>
<evidence type="ECO:0000313" key="2">
    <source>
        <dbReference type="EMBL" id="MBB5226239.1"/>
    </source>
</evidence>
<dbReference type="RefSeq" id="WP_221301068.1">
    <property type="nucleotide sequence ID" value="NZ_CP031518.1"/>
</dbReference>
<comment type="caution">
    <text evidence="2">The sequence shown here is derived from an EMBL/GenBank/DDBJ whole genome shotgun (WGS) entry which is preliminary data.</text>
</comment>
<dbReference type="Pfam" id="PF01312">
    <property type="entry name" value="Bac_export_2"/>
    <property type="match status" value="1"/>
</dbReference>
<dbReference type="EMBL" id="JACHFQ010000005">
    <property type="protein sequence ID" value="MBB5226239.1"/>
    <property type="molecule type" value="Genomic_DNA"/>
</dbReference>
<dbReference type="SUPFAM" id="SSF160544">
    <property type="entry name" value="EscU C-terminal domain-like"/>
    <property type="match status" value="1"/>
</dbReference>
<comment type="similarity">
    <text evidence="1">Belongs to the type III secretion exporter family.</text>
</comment>
<dbReference type="GO" id="GO:0005886">
    <property type="term" value="C:plasma membrane"/>
    <property type="evidence" value="ECO:0007669"/>
    <property type="project" value="TreeGrafter"/>
</dbReference>
<protein>
    <submittedName>
        <fullName evidence="2">Type III secretion system FlhB-like substrate exporter</fullName>
    </submittedName>
</protein>
<evidence type="ECO:0000313" key="3">
    <source>
        <dbReference type="Proteomes" id="UP000518887"/>
    </source>
</evidence>
<sequence>MEEEIFSAVALRYPEWAEAPYISAKAKGSVAQRLVEIAEENEVPVVENAEMANVLSLQSVGSFIPESTYSAIATIFAFVIKLDEANS</sequence>
<dbReference type="PANTHER" id="PTHR30531">
    <property type="entry name" value="FLAGELLAR BIOSYNTHETIC PROTEIN FLHB"/>
    <property type="match status" value="1"/>
</dbReference>
<accession>A0A7W8G9A6</accession>
<dbReference type="Gene3D" id="3.40.1690.10">
    <property type="entry name" value="secretion proteins EscU"/>
    <property type="match status" value="1"/>
</dbReference>